<evidence type="ECO:0000313" key="2">
    <source>
        <dbReference type="Proteomes" id="UP000005239"/>
    </source>
</evidence>
<proteinExistence type="predicted"/>
<reference evidence="1" key="2">
    <citation type="submission" date="2022-06" db="UniProtKB">
        <authorList>
            <consortium name="EnsemblMetazoa"/>
        </authorList>
    </citation>
    <scope>IDENTIFICATION</scope>
    <source>
        <strain evidence="1">PS312</strain>
    </source>
</reference>
<accession>A0A8R1UNV9</accession>
<dbReference type="EnsemblMetazoa" id="PPA37015.1">
    <property type="protein sequence ID" value="PPA37015.1"/>
    <property type="gene ID" value="WBGene00275384"/>
</dbReference>
<dbReference type="Proteomes" id="UP000005239">
    <property type="component" value="Unassembled WGS sequence"/>
</dbReference>
<evidence type="ECO:0000313" key="1">
    <source>
        <dbReference type="EnsemblMetazoa" id="PPA37015.1"/>
    </source>
</evidence>
<accession>A0A2A6BFU1</accession>
<reference evidence="2" key="1">
    <citation type="journal article" date="2008" name="Nat. Genet.">
        <title>The Pristionchus pacificus genome provides a unique perspective on nematode lifestyle and parasitism.</title>
        <authorList>
            <person name="Dieterich C."/>
            <person name="Clifton S.W."/>
            <person name="Schuster L.N."/>
            <person name="Chinwalla A."/>
            <person name="Delehaunty K."/>
            <person name="Dinkelacker I."/>
            <person name="Fulton L."/>
            <person name="Fulton R."/>
            <person name="Godfrey J."/>
            <person name="Minx P."/>
            <person name="Mitreva M."/>
            <person name="Roeseler W."/>
            <person name="Tian H."/>
            <person name="Witte H."/>
            <person name="Yang S.P."/>
            <person name="Wilson R.K."/>
            <person name="Sommer R.J."/>
        </authorList>
    </citation>
    <scope>NUCLEOTIDE SEQUENCE [LARGE SCALE GENOMIC DNA]</scope>
    <source>
        <strain evidence="2">PS312</strain>
    </source>
</reference>
<sequence length="101" mass="10296">MSAKSRATKPLGEDEGVVKEGGAGGKELIEQIEALLGNAAGAAVYREVARAMERARGHVTGHLSSVASDGTTAASTGSLLLEGDRATPLTAAVYVTVRDLM</sequence>
<organism evidence="1 2">
    <name type="scientific">Pristionchus pacificus</name>
    <name type="common">Parasitic nematode worm</name>
    <dbReference type="NCBI Taxonomy" id="54126"/>
    <lineage>
        <taxon>Eukaryota</taxon>
        <taxon>Metazoa</taxon>
        <taxon>Ecdysozoa</taxon>
        <taxon>Nematoda</taxon>
        <taxon>Chromadorea</taxon>
        <taxon>Rhabditida</taxon>
        <taxon>Rhabditina</taxon>
        <taxon>Diplogasteromorpha</taxon>
        <taxon>Diplogasteroidea</taxon>
        <taxon>Neodiplogasteridae</taxon>
        <taxon>Pristionchus</taxon>
    </lineage>
</organism>
<keyword evidence="2" id="KW-1185">Reference proteome</keyword>
<gene>
    <name evidence="1" type="primary">WBGene00275384</name>
</gene>
<name>A0A2A6BFU1_PRIPA</name>
<dbReference type="AlphaFoldDB" id="A0A2A6BFU1"/>
<protein>
    <submittedName>
        <fullName evidence="1">Uncharacterized protein</fullName>
    </submittedName>
</protein>